<organism evidence="13">
    <name type="scientific">Onisimus nanseni</name>
    <name type="common">Amphipod</name>
    <name type="synonym">Pseudalibrotus nanseni</name>
    <dbReference type="NCBI Taxonomy" id="583350"/>
    <lineage>
        <taxon>Eukaryota</taxon>
        <taxon>Metazoa</taxon>
        <taxon>Ecdysozoa</taxon>
        <taxon>Arthropoda</taxon>
        <taxon>Crustacea</taxon>
        <taxon>Multicrustacea</taxon>
        <taxon>Malacostraca</taxon>
        <taxon>Eumalacostraca</taxon>
        <taxon>Peracarida</taxon>
        <taxon>Amphipoda</taxon>
        <taxon>Amphilochidea</taxon>
        <taxon>Lysianassida</taxon>
        <taxon>Lysianassidira</taxon>
        <taxon>Lysianassoidea</taxon>
        <taxon>Lysianassidae</taxon>
        <taxon>Onisimus</taxon>
    </lineage>
</organism>
<feature type="transmembrane region" description="Helical" evidence="12">
    <location>
        <begin position="253"/>
        <end position="271"/>
    </location>
</feature>
<evidence type="ECO:0000256" key="4">
    <source>
        <dbReference type="ARBA" id="ARBA00021009"/>
    </source>
</evidence>
<keyword evidence="5" id="KW-0813">Transport</keyword>
<dbReference type="AlphaFoldDB" id="D3G9L4"/>
<feature type="transmembrane region" description="Helical" evidence="12">
    <location>
        <begin position="291"/>
        <end position="311"/>
    </location>
</feature>
<evidence type="ECO:0000256" key="6">
    <source>
        <dbReference type="ARBA" id="ARBA00022692"/>
    </source>
</evidence>
<name>D3G9L4_ONINA</name>
<evidence type="ECO:0000256" key="10">
    <source>
        <dbReference type="RuleBase" id="RU000471"/>
    </source>
</evidence>
<comment type="similarity">
    <text evidence="3 10">Belongs to the complex I subunit 1 family.</text>
</comment>
<accession>D3G9L4</accession>
<keyword evidence="11 13" id="KW-0496">Mitochondrion</keyword>
<protein>
    <recommendedName>
        <fullName evidence="4 11">NADH-ubiquinone oxidoreductase chain 1</fullName>
        <ecNumber evidence="11">7.1.1.2</ecNumber>
    </recommendedName>
</protein>
<geneLocation type="mitochondrion" evidence="13"/>
<evidence type="ECO:0000256" key="12">
    <source>
        <dbReference type="SAM" id="Phobius"/>
    </source>
</evidence>
<evidence type="ECO:0000256" key="3">
    <source>
        <dbReference type="ARBA" id="ARBA00010535"/>
    </source>
</evidence>
<dbReference type="GO" id="GO:0008137">
    <property type="term" value="F:NADH dehydrogenase (ubiquinone) activity"/>
    <property type="evidence" value="ECO:0007669"/>
    <property type="project" value="UniProtKB-EC"/>
</dbReference>
<dbReference type="GO" id="GO:0003954">
    <property type="term" value="F:NADH dehydrogenase activity"/>
    <property type="evidence" value="ECO:0007669"/>
    <property type="project" value="TreeGrafter"/>
</dbReference>
<dbReference type="PANTHER" id="PTHR11432:SF3">
    <property type="entry name" value="NADH-UBIQUINONE OXIDOREDUCTASE CHAIN 1"/>
    <property type="match status" value="1"/>
</dbReference>
<dbReference type="GO" id="GO:0005743">
    <property type="term" value="C:mitochondrial inner membrane"/>
    <property type="evidence" value="ECO:0007669"/>
    <property type="project" value="UniProtKB-SubCell"/>
</dbReference>
<dbReference type="HAMAP" id="MF_01350">
    <property type="entry name" value="NDH1_NuoH"/>
    <property type="match status" value="1"/>
</dbReference>
<dbReference type="GO" id="GO:0009060">
    <property type="term" value="P:aerobic respiration"/>
    <property type="evidence" value="ECO:0007669"/>
    <property type="project" value="TreeGrafter"/>
</dbReference>
<gene>
    <name evidence="13" type="primary">ND1</name>
</gene>
<feature type="transmembrane region" description="Helical" evidence="12">
    <location>
        <begin position="225"/>
        <end position="246"/>
    </location>
</feature>
<evidence type="ECO:0000256" key="1">
    <source>
        <dbReference type="ARBA" id="ARBA00003257"/>
    </source>
</evidence>
<reference evidence="13" key="1">
    <citation type="submission" date="2008-12" db="EMBL/GenBank/DDBJ databases">
        <authorList>
            <person name="Lee J.-S."/>
        </authorList>
    </citation>
    <scope>NUCLEOTIDE SEQUENCE</scope>
</reference>
<dbReference type="Pfam" id="PF00146">
    <property type="entry name" value="NADHdh"/>
    <property type="match status" value="1"/>
</dbReference>
<dbReference type="InterPro" id="IPR018086">
    <property type="entry name" value="NADH_UbQ_OxRdtase_su1_CS"/>
</dbReference>
<feature type="transmembrane region" description="Helical" evidence="12">
    <location>
        <begin position="177"/>
        <end position="197"/>
    </location>
</feature>
<evidence type="ECO:0000256" key="7">
    <source>
        <dbReference type="ARBA" id="ARBA00022989"/>
    </source>
</evidence>
<evidence type="ECO:0000256" key="5">
    <source>
        <dbReference type="ARBA" id="ARBA00022448"/>
    </source>
</evidence>
<evidence type="ECO:0000256" key="2">
    <source>
        <dbReference type="ARBA" id="ARBA00004225"/>
    </source>
</evidence>
<feature type="transmembrane region" description="Helical" evidence="12">
    <location>
        <begin position="107"/>
        <end position="128"/>
    </location>
</feature>
<keyword evidence="10" id="KW-0520">NAD</keyword>
<dbReference type="PROSITE" id="PS00667">
    <property type="entry name" value="COMPLEX1_ND1_1"/>
    <property type="match status" value="1"/>
</dbReference>
<dbReference type="InterPro" id="IPR001694">
    <property type="entry name" value="NADH_UbQ_OxRdtase_su1/FPO"/>
</dbReference>
<keyword evidence="8 11" id="KW-0830">Ubiquinone</keyword>
<evidence type="ECO:0000256" key="8">
    <source>
        <dbReference type="ARBA" id="ARBA00023075"/>
    </source>
</evidence>
<sequence>MVMESMKMMLSYILLIIVVLVGVAFVTLMEQKILAGSQIRVGPSVVGYWGIFQPFSDAIKLFSKESMSLWVSNSVIYYLSPMISLGLILILWPLIPFLEGGLGFEFGIMYFIVISGLGVYPILSLGWSSNCKYSVLGSYRAVAQMVSYEVSLAMVLLSLIWLASSFNLVVVIESQSFIYNLVMSVPLALIWLISSLAETNRTPYDFSEGESELVSGFNTEYSSGGFVLIFMAEYASILFMSLFFCILFMGSEIWFSLSFKLVLLSSWFVWVRATLPRYRYDKLMNLAWKSFLPVSLGSLIFLLGFSFLLVLN</sequence>
<evidence type="ECO:0000256" key="11">
    <source>
        <dbReference type="RuleBase" id="RU000473"/>
    </source>
</evidence>
<dbReference type="PANTHER" id="PTHR11432">
    <property type="entry name" value="NADH DEHYDROGENASE SUBUNIT 1"/>
    <property type="match status" value="1"/>
</dbReference>
<comment type="function">
    <text evidence="1">Core subunit of the mitochondrial membrane respiratory chain NADH dehydrogenase (Complex I) that is believed to belong to the minimal assembly required for catalysis. Complex I functions in the transfer of electrons from NADH to the respiratory chain. The immediate electron acceptor for the enzyme is believed to be ubiquinone.</text>
</comment>
<dbReference type="EMBL" id="FJ555185">
    <property type="protein sequence ID" value="ACM79555.1"/>
    <property type="molecule type" value="Genomic_DNA"/>
</dbReference>
<keyword evidence="9 12" id="KW-0472">Membrane</keyword>
<evidence type="ECO:0000313" key="13">
    <source>
        <dbReference type="EMBL" id="ACM79555.1"/>
    </source>
</evidence>
<keyword evidence="7 12" id="KW-1133">Transmembrane helix</keyword>
<comment type="subcellular location">
    <subcellularLocation>
        <location evidence="10">Mitochondrion inner membrane</location>
        <topology evidence="10">Multi-pass membrane protein</topology>
    </subcellularLocation>
    <subcellularLocation>
        <location evidence="2">Mitochondrion membrane</location>
        <topology evidence="2">Multi-pass membrane protein</topology>
    </subcellularLocation>
</comment>
<keyword evidence="6 10" id="KW-0812">Transmembrane</keyword>
<evidence type="ECO:0000256" key="9">
    <source>
        <dbReference type="ARBA" id="ARBA00023136"/>
    </source>
</evidence>
<comment type="catalytic activity">
    <reaction evidence="11">
        <text>a ubiquinone + NADH + 5 H(+)(in) = a ubiquinol + NAD(+) + 4 H(+)(out)</text>
        <dbReference type="Rhea" id="RHEA:29091"/>
        <dbReference type="Rhea" id="RHEA-COMP:9565"/>
        <dbReference type="Rhea" id="RHEA-COMP:9566"/>
        <dbReference type="ChEBI" id="CHEBI:15378"/>
        <dbReference type="ChEBI" id="CHEBI:16389"/>
        <dbReference type="ChEBI" id="CHEBI:17976"/>
        <dbReference type="ChEBI" id="CHEBI:57540"/>
        <dbReference type="ChEBI" id="CHEBI:57945"/>
        <dbReference type="EC" id="7.1.1.2"/>
    </reaction>
</comment>
<dbReference type="EC" id="7.1.1.2" evidence="11"/>
<proteinExistence type="inferred from homology"/>
<feature type="transmembrane region" description="Helical" evidence="12">
    <location>
        <begin position="75"/>
        <end position="95"/>
    </location>
</feature>
<feature type="transmembrane region" description="Helical" evidence="12">
    <location>
        <begin position="148"/>
        <end position="170"/>
    </location>
</feature>